<dbReference type="VEuPathDB" id="VectorBase:LLOJ001423"/>
<feature type="region of interest" description="Disordered" evidence="1">
    <location>
        <begin position="289"/>
        <end position="311"/>
    </location>
</feature>
<dbReference type="EMBL" id="AJWK01005019">
    <property type="status" value="NOT_ANNOTATED_CDS"/>
    <property type="molecule type" value="Genomic_DNA"/>
</dbReference>
<dbReference type="Pfam" id="PF03564">
    <property type="entry name" value="DUF1759"/>
    <property type="match status" value="1"/>
</dbReference>
<sequence>MTSTLLGFLHGGGFVERVGVDRFKSTVIDHPNLTSVQKLDYLKSSLSGDASSTIRHLSTTEANFEVAWRLLVERFERNSEIVSEHVRTFFSIPHVSQSEPSTAIRTIANTLSETVMALDALNVTQRDPWIIQYALDKLDTESRVLWGRENGNEMPTLEKFRKFLHQRCIDAINATDVTPKPSQNLRQPVMKPNPSSASGFKRQINQTNAFPATSDNAACKCCHEVGHPLYRCQKFLDLTSNQRYETVRELNLCRNCLASHLTNSCTFHKCRRCQGKHNILLHEYFAQIPPQTDPEPTNSPTPTVEADSPPSAHLNTLVASATSRNTSSRVYLATAVINILAADGSKVSCRVLLDSGAQ</sequence>
<feature type="region of interest" description="Disordered" evidence="1">
    <location>
        <begin position="179"/>
        <end position="199"/>
    </location>
</feature>
<name>A0A1B0CBC4_LUTLO</name>
<organism evidence="2 3">
    <name type="scientific">Lutzomyia longipalpis</name>
    <name type="common">Sand fly</name>
    <dbReference type="NCBI Taxonomy" id="7200"/>
    <lineage>
        <taxon>Eukaryota</taxon>
        <taxon>Metazoa</taxon>
        <taxon>Ecdysozoa</taxon>
        <taxon>Arthropoda</taxon>
        <taxon>Hexapoda</taxon>
        <taxon>Insecta</taxon>
        <taxon>Pterygota</taxon>
        <taxon>Neoptera</taxon>
        <taxon>Endopterygota</taxon>
        <taxon>Diptera</taxon>
        <taxon>Nematocera</taxon>
        <taxon>Psychodoidea</taxon>
        <taxon>Psychodidae</taxon>
        <taxon>Lutzomyia</taxon>
        <taxon>Lutzomyia</taxon>
    </lineage>
</organism>
<dbReference type="EnsemblMetazoa" id="LLOJ001423-RA">
    <property type="protein sequence ID" value="LLOJ001423-PA"/>
    <property type="gene ID" value="LLOJ001423"/>
</dbReference>
<dbReference type="InterPro" id="IPR005312">
    <property type="entry name" value="DUF1759"/>
</dbReference>
<proteinExistence type="predicted"/>
<keyword evidence="3" id="KW-1185">Reference proteome</keyword>
<accession>A0A1B0CBC4</accession>
<dbReference type="VEuPathDB" id="VectorBase:LLONM1_000147"/>
<evidence type="ECO:0000256" key="1">
    <source>
        <dbReference type="SAM" id="MobiDB-lite"/>
    </source>
</evidence>
<dbReference type="PANTHER" id="PTHR47331:SF5">
    <property type="entry name" value="RIBONUCLEASE H"/>
    <property type="match status" value="1"/>
</dbReference>
<dbReference type="PANTHER" id="PTHR47331">
    <property type="entry name" value="PHD-TYPE DOMAIN-CONTAINING PROTEIN"/>
    <property type="match status" value="1"/>
</dbReference>
<evidence type="ECO:0008006" key="4">
    <source>
        <dbReference type="Google" id="ProtNLM"/>
    </source>
</evidence>
<reference evidence="2" key="1">
    <citation type="submission" date="2020-05" db="UniProtKB">
        <authorList>
            <consortium name="EnsemblMetazoa"/>
        </authorList>
    </citation>
    <scope>IDENTIFICATION</scope>
    <source>
        <strain evidence="2">Jacobina</strain>
    </source>
</reference>
<dbReference type="Proteomes" id="UP000092461">
    <property type="component" value="Unassembled WGS sequence"/>
</dbReference>
<evidence type="ECO:0000313" key="3">
    <source>
        <dbReference type="Proteomes" id="UP000092461"/>
    </source>
</evidence>
<dbReference type="AlphaFoldDB" id="A0A1B0CBC4"/>
<dbReference type="EMBL" id="AJWK01005018">
    <property type="status" value="NOT_ANNOTATED_CDS"/>
    <property type="molecule type" value="Genomic_DNA"/>
</dbReference>
<protein>
    <recommendedName>
        <fullName evidence="4">Peptidase aspartic putative domain-containing protein</fullName>
    </recommendedName>
</protein>
<evidence type="ECO:0000313" key="2">
    <source>
        <dbReference type="EnsemblMetazoa" id="LLOJ001423-PA"/>
    </source>
</evidence>